<keyword evidence="8 10" id="KW-0862">Zinc</keyword>
<dbReference type="EMBL" id="QDEB01131589">
    <property type="protein sequence ID" value="RZB39071.1"/>
    <property type="molecule type" value="Genomic_DNA"/>
</dbReference>
<evidence type="ECO:0000256" key="3">
    <source>
        <dbReference type="ARBA" id="ARBA00009119"/>
    </source>
</evidence>
<dbReference type="GO" id="GO:0043161">
    <property type="term" value="P:proteasome-mediated ubiquitin-dependent protein catabolic process"/>
    <property type="evidence" value="ECO:0007669"/>
    <property type="project" value="TreeGrafter"/>
</dbReference>
<sequence>SAISLNMQAPGDALSVKCGACNKYLSYFPIYIAQDKQPICGRCSQLLTEENTYIRDTPYESLAKCLKFPCIYHAEGCVENLFPADVPTHELDCPFRIVACPLDCMWQGIVKELLQHFEELHSSAIMRNGEFEMDVLNSYEIYSLVIYEDELFSFKRKFDLSKNILECSLFCYKAIDPLECPVCFDYITPPIYQCVTGHSICSECKGQVAECPTCKEEIKNTQNFTLEKMAYFLTYPCRFTEYGCDFASKPGKIKQHQKYCLHGPHYCPLREYENCNWKDSVKNIYSHVLNAHHDNVLEIDTVSLFIDGNYFTTEDSVCYIMKFSDALFKLHYLYRHRTFYWAMQLIGAPEESAQYRFEIDVIDTTNNNQRMFLRRPCAPLTDKDHSFEETDYYVVIQMEQIKSFITDIFTYRVRVMK</sequence>
<dbReference type="GO" id="GO:0031624">
    <property type="term" value="F:ubiquitin conjugating enzyme binding"/>
    <property type="evidence" value="ECO:0007669"/>
    <property type="project" value="TreeGrafter"/>
</dbReference>
<dbReference type="UniPathway" id="UPA00143"/>
<evidence type="ECO:0000313" key="13">
    <source>
        <dbReference type="EMBL" id="RZB39071.1"/>
    </source>
</evidence>
<evidence type="ECO:0000256" key="6">
    <source>
        <dbReference type="ARBA" id="ARBA00022771"/>
    </source>
</evidence>
<keyword evidence="14" id="KW-1185">Reference proteome</keyword>
<dbReference type="PROSITE" id="PS51081">
    <property type="entry name" value="ZF_SIAH"/>
    <property type="match status" value="2"/>
</dbReference>
<accession>A0A482V6P0</accession>
<comment type="domain">
    <text evidence="10">The RING-type zinc finger domain is essential for ubiquitin ligase activity.</text>
</comment>
<dbReference type="GO" id="GO:0005737">
    <property type="term" value="C:cytoplasm"/>
    <property type="evidence" value="ECO:0007669"/>
    <property type="project" value="InterPro"/>
</dbReference>
<evidence type="ECO:0000313" key="14">
    <source>
        <dbReference type="Proteomes" id="UP000292052"/>
    </source>
</evidence>
<evidence type="ECO:0000256" key="8">
    <source>
        <dbReference type="ARBA" id="ARBA00022833"/>
    </source>
</evidence>
<evidence type="ECO:0000259" key="11">
    <source>
        <dbReference type="PROSITE" id="PS50089"/>
    </source>
</evidence>
<dbReference type="SUPFAM" id="SSF49599">
    <property type="entry name" value="TRAF domain-like"/>
    <property type="match status" value="2"/>
</dbReference>
<feature type="domain" description="SIAH-type" evidence="12">
    <location>
        <begin position="65"/>
        <end position="122"/>
    </location>
</feature>
<evidence type="ECO:0000256" key="10">
    <source>
        <dbReference type="RuleBase" id="RU201113"/>
    </source>
</evidence>
<comment type="domain">
    <text evidence="10">The SBD domain (substrate-binding domain) mediates the interaction with substrate proteins. It is related to the TRAF family.</text>
</comment>
<dbReference type="Pfam" id="PF03145">
    <property type="entry name" value="Sina_TRAF"/>
    <property type="match status" value="1"/>
</dbReference>
<evidence type="ECO:0000256" key="9">
    <source>
        <dbReference type="PROSITE-ProRule" id="PRU00455"/>
    </source>
</evidence>
<dbReference type="SUPFAM" id="SSF57850">
    <property type="entry name" value="RING/U-box"/>
    <property type="match status" value="1"/>
</dbReference>
<dbReference type="GO" id="GO:0016567">
    <property type="term" value="P:protein ubiquitination"/>
    <property type="evidence" value="ECO:0007669"/>
    <property type="project" value="UniProtKB-UniPathway"/>
</dbReference>
<proteinExistence type="inferred from homology"/>
<evidence type="ECO:0000256" key="7">
    <source>
        <dbReference type="ARBA" id="ARBA00022786"/>
    </source>
</evidence>
<dbReference type="InterPro" id="IPR004162">
    <property type="entry name" value="SINA-like_animal"/>
</dbReference>
<dbReference type="GO" id="GO:0061630">
    <property type="term" value="F:ubiquitin protein ligase activity"/>
    <property type="evidence" value="ECO:0007669"/>
    <property type="project" value="UniProtKB-EC"/>
</dbReference>
<keyword evidence="4" id="KW-0808">Transferase</keyword>
<dbReference type="PANTHER" id="PTHR45877:SF2">
    <property type="entry name" value="E3 UBIQUITIN-PROTEIN LIGASE SINA-RELATED"/>
    <property type="match status" value="1"/>
</dbReference>
<comment type="similarity">
    <text evidence="3 10">Belongs to the SINA (Seven in absentia) family.</text>
</comment>
<evidence type="ECO:0000256" key="5">
    <source>
        <dbReference type="ARBA" id="ARBA00022723"/>
    </source>
</evidence>
<dbReference type="OrthoDB" id="941555at2759"/>
<dbReference type="InterPro" id="IPR018121">
    <property type="entry name" value="7-in-absentia-prot_TRAF-dom"/>
</dbReference>
<dbReference type="PANTHER" id="PTHR45877">
    <property type="entry name" value="E3 UBIQUITIN-PROTEIN LIGASE SIAH2"/>
    <property type="match status" value="1"/>
</dbReference>
<dbReference type="AlphaFoldDB" id="A0A482V6P0"/>
<evidence type="ECO:0000256" key="2">
    <source>
        <dbReference type="ARBA" id="ARBA00004906"/>
    </source>
</evidence>
<dbReference type="Pfam" id="PF21361">
    <property type="entry name" value="Sina_ZnF"/>
    <property type="match status" value="2"/>
</dbReference>
<comment type="pathway">
    <text evidence="2 10">Protein modification; protein ubiquitination.</text>
</comment>
<comment type="caution">
    <text evidence="13">The sequence shown here is derived from an EMBL/GenBank/DDBJ whole genome shotgun (WGS) entry which is preliminary data.</text>
</comment>
<dbReference type="FunFam" id="3.30.40.10:FF:000041">
    <property type="entry name" value="E3 ubiquitin-protein ligase SINAT3"/>
    <property type="match status" value="1"/>
</dbReference>
<keyword evidence="6 9" id="KW-0863">Zinc-finger</keyword>
<gene>
    <name evidence="13" type="ORF">BDFB_009402</name>
</gene>
<comment type="function">
    <text evidence="10">E3 ubiquitin-protein ligase that mediates ubiquitination and subsequent proteasomal degradation of target proteins. E3 ubiquitin ligases accept ubiquitin from an E2 ubiquitin-conjugating enzyme in the form of a thioester and then directly transfers the ubiquitin to targeted substrates.</text>
</comment>
<dbReference type="Pfam" id="PF21362">
    <property type="entry name" value="Sina_RING"/>
    <property type="match status" value="1"/>
</dbReference>
<keyword evidence="5 10" id="KW-0479">Metal-binding</keyword>
<evidence type="ECO:0000256" key="4">
    <source>
        <dbReference type="ARBA" id="ARBA00022679"/>
    </source>
</evidence>
<reference evidence="13 14" key="1">
    <citation type="submission" date="2017-03" db="EMBL/GenBank/DDBJ databases">
        <title>Genome of the blue death feigning beetle - Asbolus verrucosus.</title>
        <authorList>
            <person name="Rider S.D."/>
        </authorList>
    </citation>
    <scope>NUCLEOTIDE SEQUENCE [LARGE SCALE GENOMIC DNA]</scope>
    <source>
        <strain evidence="13">Butters</strain>
        <tissue evidence="13">Head and leg muscle</tissue>
    </source>
</reference>
<evidence type="ECO:0000259" key="12">
    <source>
        <dbReference type="PROSITE" id="PS51081"/>
    </source>
</evidence>
<dbReference type="Proteomes" id="UP000292052">
    <property type="component" value="Unassembled WGS sequence"/>
</dbReference>
<comment type="catalytic activity">
    <reaction evidence="1 10">
        <text>S-ubiquitinyl-[E2 ubiquitin-conjugating enzyme]-L-cysteine + [acceptor protein]-L-lysine = [E2 ubiquitin-conjugating enzyme]-L-cysteine + N(6)-ubiquitinyl-[acceptor protein]-L-lysine.</text>
        <dbReference type="EC" id="2.3.2.27"/>
    </reaction>
</comment>
<dbReference type="STRING" id="1661398.A0A482V6P0"/>
<dbReference type="PROSITE" id="PS50089">
    <property type="entry name" value="ZF_RING_2"/>
    <property type="match status" value="1"/>
</dbReference>
<dbReference type="InterPro" id="IPR013083">
    <property type="entry name" value="Znf_RING/FYVE/PHD"/>
</dbReference>
<organism evidence="13 14">
    <name type="scientific">Asbolus verrucosus</name>
    <name type="common">Desert ironclad beetle</name>
    <dbReference type="NCBI Taxonomy" id="1661398"/>
    <lineage>
        <taxon>Eukaryota</taxon>
        <taxon>Metazoa</taxon>
        <taxon>Ecdysozoa</taxon>
        <taxon>Arthropoda</taxon>
        <taxon>Hexapoda</taxon>
        <taxon>Insecta</taxon>
        <taxon>Pterygota</taxon>
        <taxon>Neoptera</taxon>
        <taxon>Endopterygota</taxon>
        <taxon>Coleoptera</taxon>
        <taxon>Polyphaga</taxon>
        <taxon>Cucujiformia</taxon>
        <taxon>Tenebrionidae</taxon>
        <taxon>Pimeliinae</taxon>
        <taxon>Asbolus</taxon>
    </lineage>
</organism>
<dbReference type="InterPro" id="IPR013010">
    <property type="entry name" value="Znf_SIAH"/>
</dbReference>
<feature type="domain" description="RING-type" evidence="11">
    <location>
        <begin position="180"/>
        <end position="215"/>
    </location>
</feature>
<feature type="non-terminal residue" evidence="13">
    <location>
        <position position="1"/>
    </location>
</feature>
<name>A0A482V6P0_ASBVE</name>
<protein>
    <recommendedName>
        <fullName evidence="10">E3 ubiquitin-protein ligase</fullName>
        <ecNumber evidence="10">2.3.2.27</ecNumber>
    </recommendedName>
</protein>
<evidence type="ECO:0000256" key="1">
    <source>
        <dbReference type="ARBA" id="ARBA00000900"/>
    </source>
</evidence>
<dbReference type="InterPro" id="IPR049548">
    <property type="entry name" value="Sina-like_RING"/>
</dbReference>
<dbReference type="Gene3D" id="3.30.40.10">
    <property type="entry name" value="Zinc/RING finger domain, C3HC4 (zinc finger)"/>
    <property type="match status" value="3"/>
</dbReference>
<dbReference type="InterPro" id="IPR001841">
    <property type="entry name" value="Znf_RING"/>
</dbReference>
<feature type="domain" description="SIAH-type" evidence="12">
    <location>
        <begin position="232"/>
        <end position="293"/>
    </location>
</feature>
<keyword evidence="7 10" id="KW-0833">Ubl conjugation pathway</keyword>
<dbReference type="GO" id="GO:0008270">
    <property type="term" value="F:zinc ion binding"/>
    <property type="evidence" value="ECO:0007669"/>
    <property type="project" value="UniProtKB-KW"/>
</dbReference>
<dbReference type="EC" id="2.3.2.27" evidence="10"/>